<dbReference type="AlphaFoldDB" id="A0ABD0NQE3"/>
<protein>
    <submittedName>
        <fullName evidence="3">Uncharacterized protein</fullName>
    </submittedName>
</protein>
<dbReference type="Proteomes" id="UP001529510">
    <property type="component" value="Unassembled WGS sequence"/>
</dbReference>
<dbReference type="Pfam" id="PF03571">
    <property type="entry name" value="Peptidase_M49"/>
    <property type="match status" value="1"/>
</dbReference>
<evidence type="ECO:0000256" key="1">
    <source>
        <dbReference type="ARBA" id="ARBA00022723"/>
    </source>
</evidence>
<sequence>ALYEGYSAVTADGTHNFLRLRETVLLRKEARKMFVQANTYVKGDAVELVEYEGSAAGLIQSFIERFQDDAEEVETQLLEMTCQDSAVGNILLDKY</sequence>
<comment type="caution">
    <text evidence="3">The sequence shown here is derived from an EMBL/GenBank/DDBJ whole genome shotgun (WGS) entry which is preliminary data.</text>
</comment>
<organism evidence="3 4">
    <name type="scientific">Cirrhinus mrigala</name>
    <name type="common">Mrigala</name>
    <dbReference type="NCBI Taxonomy" id="683832"/>
    <lineage>
        <taxon>Eukaryota</taxon>
        <taxon>Metazoa</taxon>
        <taxon>Chordata</taxon>
        <taxon>Craniata</taxon>
        <taxon>Vertebrata</taxon>
        <taxon>Euteleostomi</taxon>
        <taxon>Actinopterygii</taxon>
        <taxon>Neopterygii</taxon>
        <taxon>Teleostei</taxon>
        <taxon>Ostariophysi</taxon>
        <taxon>Cypriniformes</taxon>
        <taxon>Cyprinidae</taxon>
        <taxon>Labeoninae</taxon>
        <taxon>Labeonini</taxon>
        <taxon>Cirrhinus</taxon>
    </lineage>
</organism>
<keyword evidence="2" id="KW-0378">Hydrolase</keyword>
<keyword evidence="1" id="KW-0479">Metal-binding</keyword>
<evidence type="ECO:0000313" key="4">
    <source>
        <dbReference type="Proteomes" id="UP001529510"/>
    </source>
</evidence>
<dbReference type="EMBL" id="JAMKFB020000021">
    <property type="protein sequence ID" value="KAL0162558.1"/>
    <property type="molecule type" value="Genomic_DNA"/>
</dbReference>
<dbReference type="GO" id="GO:0016787">
    <property type="term" value="F:hydrolase activity"/>
    <property type="evidence" value="ECO:0007669"/>
    <property type="project" value="UniProtKB-KW"/>
</dbReference>
<dbReference type="GO" id="GO:0046872">
    <property type="term" value="F:metal ion binding"/>
    <property type="evidence" value="ECO:0007669"/>
    <property type="project" value="UniProtKB-KW"/>
</dbReference>
<gene>
    <name evidence="3" type="ORF">M9458_041954</name>
</gene>
<keyword evidence="4" id="KW-1185">Reference proteome</keyword>
<reference evidence="3 4" key="1">
    <citation type="submission" date="2024-05" db="EMBL/GenBank/DDBJ databases">
        <title>Genome sequencing and assembly of Indian major carp, Cirrhinus mrigala (Hamilton, 1822).</title>
        <authorList>
            <person name="Mohindra V."/>
            <person name="Chowdhury L.M."/>
            <person name="Lal K."/>
            <person name="Jena J.K."/>
        </authorList>
    </citation>
    <scope>NUCLEOTIDE SEQUENCE [LARGE SCALE GENOMIC DNA]</scope>
    <source>
        <strain evidence="3">CM1030</strain>
        <tissue evidence="3">Blood</tissue>
    </source>
</reference>
<proteinExistence type="predicted"/>
<evidence type="ECO:0000256" key="2">
    <source>
        <dbReference type="ARBA" id="ARBA00022801"/>
    </source>
</evidence>
<evidence type="ECO:0000313" key="3">
    <source>
        <dbReference type="EMBL" id="KAL0162558.1"/>
    </source>
</evidence>
<accession>A0ABD0NQE3</accession>
<feature type="non-terminal residue" evidence="3">
    <location>
        <position position="1"/>
    </location>
</feature>
<dbReference type="InterPro" id="IPR039461">
    <property type="entry name" value="Peptidase_M49"/>
</dbReference>
<name>A0ABD0NQE3_CIRMR</name>